<accession>A0ABS9QFW8</accession>
<dbReference type="EMBL" id="JAKREW010000008">
    <property type="protein sequence ID" value="MCG7505529.1"/>
    <property type="molecule type" value="Genomic_DNA"/>
</dbReference>
<sequence>MTEPIEEVIVIGAGAAGLAAADALARHGIKASVFEKEAHVAEPWRQRHERLALNTHRDMSYLPGLPYPKGVPAFPPKAAVVSYLETFAEQRGIAIEFDTEVERVTREGNQWVAHTNKGSRRARNIIIATGHDKIPWMPDWPGASEYKGHLIHAARFGSPKDYEGKSVLVIGAGNSGFDALNYLVGAKTAMIYLAARAGPSILPKRIGKIAVQRFSRVTNALPVPVGNFTVALVQRLLFGDLRKLGFAPVKKGGISRLKEDHVAIAADDGAIAAIKAGRIKVVPSVTGFTTDHVVLADGSTVTADVVIAATGYRTGLDTMFAGLDVVDGKGMPKTHGDQPSSPAGLWFISMQPSIVGHFYAAGQEARAIAAKIAGQR</sequence>
<dbReference type="PRINTS" id="PR00469">
    <property type="entry name" value="PNDRDTASEII"/>
</dbReference>
<keyword evidence="3" id="KW-1185">Reference proteome</keyword>
<dbReference type="Proteomes" id="UP001201701">
    <property type="component" value="Unassembled WGS sequence"/>
</dbReference>
<organism evidence="2 3">
    <name type="scientific">Mesorhizobium retamae</name>
    <dbReference type="NCBI Taxonomy" id="2912854"/>
    <lineage>
        <taxon>Bacteria</taxon>
        <taxon>Pseudomonadati</taxon>
        <taxon>Pseudomonadota</taxon>
        <taxon>Alphaproteobacteria</taxon>
        <taxon>Hyphomicrobiales</taxon>
        <taxon>Phyllobacteriaceae</taxon>
        <taxon>Mesorhizobium</taxon>
    </lineage>
</organism>
<dbReference type="PIRSF" id="PIRSF000332">
    <property type="entry name" value="FMO"/>
    <property type="match status" value="1"/>
</dbReference>
<name>A0ABS9QFW8_9HYPH</name>
<dbReference type="SUPFAM" id="SSF51905">
    <property type="entry name" value="FAD/NAD(P)-binding domain"/>
    <property type="match status" value="2"/>
</dbReference>
<dbReference type="InterPro" id="IPR036188">
    <property type="entry name" value="FAD/NAD-bd_sf"/>
</dbReference>
<dbReference type="RefSeq" id="WP_239364758.1">
    <property type="nucleotide sequence ID" value="NZ_JAKREW010000008.1"/>
</dbReference>
<comment type="caution">
    <text evidence="2">The sequence shown here is derived from an EMBL/GenBank/DDBJ whole genome shotgun (WGS) entry which is preliminary data.</text>
</comment>
<reference evidence="2 3" key="1">
    <citation type="submission" date="2022-02" db="EMBL/GenBank/DDBJ databases">
        <title>Draft genome sequence of Mezorhizobium retamae strain IRAMC:0171 isolated from Retama raetam nodules.</title>
        <authorList>
            <person name="Bengaied R."/>
            <person name="Sbissi I."/>
            <person name="Huber K."/>
            <person name="Ghodbane F."/>
            <person name="Nouioui I."/>
            <person name="Tarhouni M."/>
            <person name="Gtari M."/>
        </authorList>
    </citation>
    <scope>NUCLEOTIDE SEQUENCE [LARGE SCALE GENOMIC DNA]</scope>
    <source>
        <strain evidence="2 3">IRAMC:0171</strain>
    </source>
</reference>
<proteinExistence type="predicted"/>
<dbReference type="PANTHER" id="PTHR43539:SF78">
    <property type="entry name" value="FLAVIN-CONTAINING MONOOXYGENASE"/>
    <property type="match status" value="1"/>
</dbReference>
<dbReference type="PANTHER" id="PTHR43539">
    <property type="entry name" value="FLAVIN-BINDING MONOOXYGENASE-LIKE PROTEIN (AFU_ORTHOLOGUE AFUA_4G09220)"/>
    <property type="match status" value="1"/>
</dbReference>
<dbReference type="Pfam" id="PF13738">
    <property type="entry name" value="Pyr_redox_3"/>
    <property type="match status" value="1"/>
</dbReference>
<evidence type="ECO:0000256" key="1">
    <source>
        <dbReference type="ARBA" id="ARBA00023002"/>
    </source>
</evidence>
<dbReference type="InterPro" id="IPR000960">
    <property type="entry name" value="Flavin_mOase"/>
</dbReference>
<dbReference type="PRINTS" id="PR00368">
    <property type="entry name" value="FADPNR"/>
</dbReference>
<protein>
    <submittedName>
        <fullName evidence="2">NAD(P)/FAD-dependent oxidoreductase</fullName>
    </submittedName>
</protein>
<dbReference type="InterPro" id="IPR050982">
    <property type="entry name" value="Auxin_biosynth/cation_transpt"/>
</dbReference>
<keyword evidence="1" id="KW-0560">Oxidoreductase</keyword>
<evidence type="ECO:0000313" key="3">
    <source>
        <dbReference type="Proteomes" id="UP001201701"/>
    </source>
</evidence>
<gene>
    <name evidence="2" type="ORF">L4923_10955</name>
</gene>
<dbReference type="Gene3D" id="3.50.50.60">
    <property type="entry name" value="FAD/NAD(P)-binding domain"/>
    <property type="match status" value="1"/>
</dbReference>
<evidence type="ECO:0000313" key="2">
    <source>
        <dbReference type="EMBL" id="MCG7505529.1"/>
    </source>
</evidence>